<reference evidence="10 11" key="1">
    <citation type="journal article" date="2012" name="J. Bacteriol.">
        <title>Genome Sequence of Idiomarina xiamenensis Type Strain 10-D-4.</title>
        <authorList>
            <person name="Lai Q."/>
            <person name="Wang L."/>
            <person name="Wang W."/>
            <person name="Shao Z."/>
        </authorList>
    </citation>
    <scope>NUCLEOTIDE SEQUENCE [LARGE SCALE GENOMIC DNA]</scope>
    <source>
        <strain evidence="10 11">10-D-4</strain>
    </source>
</reference>
<evidence type="ECO:0000256" key="8">
    <source>
        <dbReference type="HAMAP-Rule" id="MF_00044"/>
    </source>
</evidence>
<evidence type="ECO:0000256" key="5">
    <source>
        <dbReference type="ARBA" id="ARBA00022840"/>
    </source>
</evidence>
<feature type="binding site" evidence="8">
    <location>
        <begin position="533"/>
        <end position="536"/>
    </location>
    <ligand>
        <name>ATP</name>
        <dbReference type="ChEBI" id="CHEBI:30616"/>
    </ligand>
</feature>
<dbReference type="PANTHER" id="PTHR22594">
    <property type="entry name" value="ASPARTYL/LYSYL-TRNA SYNTHETASE"/>
    <property type="match status" value="1"/>
</dbReference>
<feature type="binding site" evidence="8">
    <location>
        <position position="217"/>
    </location>
    <ligand>
        <name>L-aspartate</name>
        <dbReference type="ChEBI" id="CHEBI:29991"/>
    </ligand>
</feature>
<dbReference type="HAMAP" id="MF_00044">
    <property type="entry name" value="Asp_tRNA_synth_type1"/>
    <property type="match status" value="1"/>
</dbReference>
<keyword evidence="3 8" id="KW-0436">Ligase</keyword>
<dbReference type="InterPro" id="IPR004115">
    <property type="entry name" value="GAD-like_sf"/>
</dbReference>
<keyword evidence="7 8" id="KW-0030">Aminoacyl-tRNA synthetase</keyword>
<dbReference type="Pfam" id="PF01336">
    <property type="entry name" value="tRNA_anti-codon"/>
    <property type="match status" value="1"/>
</dbReference>
<feature type="binding site" evidence="8">
    <location>
        <position position="171"/>
    </location>
    <ligand>
        <name>L-aspartate</name>
        <dbReference type="ChEBI" id="CHEBI:29991"/>
    </ligand>
</feature>
<dbReference type="AlphaFoldDB" id="K2KDN0"/>
<comment type="function">
    <text evidence="8">Catalyzes the attachment of L-aspartate to tRNA(Asp) in a two-step reaction: L-aspartate is first activated by ATP to form Asp-AMP and then transferred to the acceptor end of tRNA(Asp).</text>
</comment>
<dbReference type="Gene3D" id="2.40.50.140">
    <property type="entry name" value="Nucleic acid-binding proteins"/>
    <property type="match status" value="1"/>
</dbReference>
<dbReference type="Pfam" id="PF00152">
    <property type="entry name" value="tRNA-synt_2"/>
    <property type="match status" value="1"/>
</dbReference>
<dbReference type="eggNOG" id="COG0173">
    <property type="taxonomic scope" value="Bacteria"/>
</dbReference>
<comment type="subunit">
    <text evidence="8">Homodimer.</text>
</comment>
<feature type="domain" description="Aminoacyl-transfer RNA synthetases class-II family profile" evidence="9">
    <location>
        <begin position="138"/>
        <end position="554"/>
    </location>
</feature>
<feature type="binding site" evidence="8">
    <location>
        <position position="481"/>
    </location>
    <ligand>
        <name>ATP</name>
        <dbReference type="ChEBI" id="CHEBI:30616"/>
    </ligand>
</feature>
<dbReference type="PRINTS" id="PR01042">
    <property type="entry name" value="TRNASYNTHASP"/>
</dbReference>
<dbReference type="InterPro" id="IPR004364">
    <property type="entry name" value="Aa-tRNA-synt_II"/>
</dbReference>
<keyword evidence="2 8" id="KW-0963">Cytoplasm</keyword>
<dbReference type="Proteomes" id="UP000014115">
    <property type="component" value="Unassembled WGS sequence"/>
</dbReference>
<comment type="catalytic activity">
    <reaction evidence="8">
        <text>tRNA(Asp) + L-aspartate + ATP = L-aspartyl-tRNA(Asp) + AMP + diphosphate</text>
        <dbReference type="Rhea" id="RHEA:19649"/>
        <dbReference type="Rhea" id="RHEA-COMP:9660"/>
        <dbReference type="Rhea" id="RHEA-COMP:9678"/>
        <dbReference type="ChEBI" id="CHEBI:29991"/>
        <dbReference type="ChEBI" id="CHEBI:30616"/>
        <dbReference type="ChEBI" id="CHEBI:33019"/>
        <dbReference type="ChEBI" id="CHEBI:78442"/>
        <dbReference type="ChEBI" id="CHEBI:78516"/>
        <dbReference type="ChEBI" id="CHEBI:456215"/>
        <dbReference type="EC" id="6.1.1.12"/>
    </reaction>
</comment>
<dbReference type="CDD" id="cd04317">
    <property type="entry name" value="EcAspRS_like_N"/>
    <property type="match status" value="1"/>
</dbReference>
<dbReference type="STRING" id="740709.A10D4_11289"/>
<dbReference type="Gene3D" id="3.30.1360.30">
    <property type="entry name" value="GAD-like domain"/>
    <property type="match status" value="1"/>
</dbReference>
<feature type="binding site" evidence="8">
    <location>
        <begin position="217"/>
        <end position="219"/>
    </location>
    <ligand>
        <name>ATP</name>
        <dbReference type="ChEBI" id="CHEBI:30616"/>
    </ligand>
</feature>
<dbReference type="PATRIC" id="fig|740709.3.peg.2281"/>
<dbReference type="GO" id="GO:0005524">
    <property type="term" value="F:ATP binding"/>
    <property type="evidence" value="ECO:0007669"/>
    <property type="project" value="UniProtKB-UniRule"/>
</dbReference>
<dbReference type="PANTHER" id="PTHR22594:SF5">
    <property type="entry name" value="ASPARTATE--TRNA LIGASE, MITOCHONDRIAL"/>
    <property type="match status" value="1"/>
</dbReference>
<comment type="caution">
    <text evidence="10">The sequence shown here is derived from an EMBL/GenBank/DDBJ whole genome shotgun (WGS) entry which is preliminary data.</text>
</comment>
<comment type="subcellular location">
    <subcellularLocation>
        <location evidence="8">Cytoplasm</location>
    </subcellularLocation>
</comment>
<dbReference type="GO" id="GO:0004815">
    <property type="term" value="F:aspartate-tRNA ligase activity"/>
    <property type="evidence" value="ECO:0007669"/>
    <property type="project" value="UniProtKB-UniRule"/>
</dbReference>
<evidence type="ECO:0000313" key="11">
    <source>
        <dbReference type="Proteomes" id="UP000014115"/>
    </source>
</evidence>
<dbReference type="InterPro" id="IPR029351">
    <property type="entry name" value="GAD_dom"/>
</dbReference>
<accession>K2KDN0</accession>
<proteinExistence type="inferred from homology"/>
<sequence>MRSHYCGQVNETLADQPVTLCGWVHRRRDLGGLIFVDMRDREGIIQVVFDPDQQAIFADANKLRQEFCIQVSGKVSLRPESQVNAQMATGKVELIASELTIISRAEPSPIDFNQHVSEEARLRYRYLDLRRPDMNHNIRFRARVTSAVRRFLDEQGFLDIETPMLTRATPEGARDYLVPSRTHNGKFFALPQSPQLFKQLLMMSGFDRYYQIVKCFRDEDLRADRQPEFTQIDIETSFMSAEQVRAVTEQMVQQLFRDLLQVELGEFPTMTWHEAMRRFGSDKPDLRNPLELVDVADLLKDVDFKVFSAPANDAKGRVAALKVPAVADQISRKNIDEYTQFVGIYGAKGLAWLKVNDIDAGRDGLQSPILKFLPDDVVSELLSRLQANSGDIIFFGADKANIVAEAMGALRLKLGETFGLVADGWQPLWVVDFPMFEEVEDGLTAIHHPFTAPVGVTPAQLQADPANTLSNAYDMVLNGVEVGGGSVRIHDSDMQQTVFNILGIGEQEAREKFGFLLDALKYGTPPHAGLAFGLDRLVMLMVGASSIRDVIAFPKTTTAACLLTDAPGYANDDALQDLGISVNLDAEQTNDGQA</sequence>
<dbReference type="InterPro" id="IPR047090">
    <property type="entry name" value="AspRS_core"/>
</dbReference>
<dbReference type="CDD" id="cd00777">
    <property type="entry name" value="AspRS_core"/>
    <property type="match status" value="1"/>
</dbReference>
<keyword evidence="5 8" id="KW-0067">ATP-binding</keyword>
<dbReference type="PROSITE" id="PS50862">
    <property type="entry name" value="AA_TRNA_LIGASE_II"/>
    <property type="match status" value="1"/>
</dbReference>
<evidence type="ECO:0000259" key="9">
    <source>
        <dbReference type="PROSITE" id="PS50862"/>
    </source>
</evidence>
<evidence type="ECO:0000256" key="1">
    <source>
        <dbReference type="ARBA" id="ARBA00006303"/>
    </source>
</evidence>
<dbReference type="InterPro" id="IPR004524">
    <property type="entry name" value="Asp-tRNA-ligase_1"/>
</dbReference>
<dbReference type="InterPro" id="IPR012340">
    <property type="entry name" value="NA-bd_OB-fold"/>
</dbReference>
<name>K2KDN0_9GAMM</name>
<dbReference type="Pfam" id="PF02938">
    <property type="entry name" value="GAD"/>
    <property type="match status" value="1"/>
</dbReference>
<evidence type="ECO:0000256" key="6">
    <source>
        <dbReference type="ARBA" id="ARBA00022917"/>
    </source>
</evidence>
<dbReference type="SUPFAM" id="SSF50249">
    <property type="entry name" value="Nucleic acid-binding proteins"/>
    <property type="match status" value="1"/>
</dbReference>
<keyword evidence="4 8" id="KW-0547">Nucleotide-binding</keyword>
<feature type="binding site" evidence="8">
    <location>
        <position position="226"/>
    </location>
    <ligand>
        <name>ATP</name>
        <dbReference type="ChEBI" id="CHEBI:30616"/>
    </ligand>
</feature>
<dbReference type="InterPro" id="IPR047089">
    <property type="entry name" value="Asp-tRNA-ligase_1_N"/>
</dbReference>
<dbReference type="EC" id="6.1.1.12" evidence="8"/>
<dbReference type="InterPro" id="IPR004365">
    <property type="entry name" value="NA-bd_OB_tRNA"/>
</dbReference>
<dbReference type="EMBL" id="AMRG01000016">
    <property type="protein sequence ID" value="EKE80794.1"/>
    <property type="molecule type" value="Genomic_DNA"/>
</dbReference>
<gene>
    <name evidence="8" type="primary">aspS</name>
    <name evidence="10" type="ORF">A10D4_11289</name>
</gene>
<feature type="binding site" evidence="8">
    <location>
        <position position="447"/>
    </location>
    <ligand>
        <name>L-aspartate</name>
        <dbReference type="ChEBI" id="CHEBI:29991"/>
    </ligand>
</feature>
<dbReference type="InterPro" id="IPR006195">
    <property type="entry name" value="aa-tRNA-synth_II"/>
</dbReference>
<evidence type="ECO:0000313" key="10">
    <source>
        <dbReference type="EMBL" id="EKE80794.1"/>
    </source>
</evidence>
<evidence type="ECO:0000256" key="3">
    <source>
        <dbReference type="ARBA" id="ARBA00022598"/>
    </source>
</evidence>
<protein>
    <recommendedName>
        <fullName evidence="8">Aspartate--tRNA ligase</fullName>
        <ecNumber evidence="8">6.1.1.12</ecNumber>
    </recommendedName>
    <alternativeName>
        <fullName evidence="8">Aspartyl-tRNA synthetase</fullName>
        <shortName evidence="8">AspRS</shortName>
    </alternativeName>
</protein>
<dbReference type="NCBIfam" id="TIGR00459">
    <property type="entry name" value="aspS_bact"/>
    <property type="match status" value="1"/>
</dbReference>
<dbReference type="Gene3D" id="3.30.930.10">
    <property type="entry name" value="Bira Bifunctional Protein, Domain 2"/>
    <property type="match status" value="1"/>
</dbReference>
<evidence type="ECO:0000256" key="4">
    <source>
        <dbReference type="ARBA" id="ARBA00022741"/>
    </source>
</evidence>
<dbReference type="GO" id="GO:0005737">
    <property type="term" value="C:cytoplasm"/>
    <property type="evidence" value="ECO:0007669"/>
    <property type="project" value="UniProtKB-SubCell"/>
</dbReference>
<comment type="caution">
    <text evidence="8">Lacks conserved residue(s) required for the propagation of feature annotation.</text>
</comment>
<dbReference type="GO" id="GO:0003676">
    <property type="term" value="F:nucleic acid binding"/>
    <property type="evidence" value="ECO:0007669"/>
    <property type="project" value="InterPro"/>
</dbReference>
<evidence type="ECO:0000256" key="7">
    <source>
        <dbReference type="ARBA" id="ARBA00023146"/>
    </source>
</evidence>
<dbReference type="SUPFAM" id="SSF55261">
    <property type="entry name" value="GAD domain-like"/>
    <property type="match status" value="1"/>
</dbReference>
<organism evidence="10 11">
    <name type="scientific">Idiomarina xiamenensis 10-D-4</name>
    <dbReference type="NCBI Taxonomy" id="740709"/>
    <lineage>
        <taxon>Bacteria</taxon>
        <taxon>Pseudomonadati</taxon>
        <taxon>Pseudomonadota</taxon>
        <taxon>Gammaproteobacteria</taxon>
        <taxon>Alteromonadales</taxon>
        <taxon>Idiomarinaceae</taxon>
        <taxon>Idiomarina</taxon>
    </lineage>
</organism>
<dbReference type="SUPFAM" id="SSF55681">
    <property type="entry name" value="Class II aaRS and biotin synthetases"/>
    <property type="match status" value="1"/>
</dbReference>
<dbReference type="GO" id="GO:0006422">
    <property type="term" value="P:aspartyl-tRNA aminoacylation"/>
    <property type="evidence" value="ECO:0007669"/>
    <property type="project" value="UniProtKB-UniRule"/>
</dbReference>
<dbReference type="RefSeq" id="WP_008489617.1">
    <property type="nucleotide sequence ID" value="NZ_AMRG01000016.1"/>
</dbReference>
<keyword evidence="11" id="KW-1185">Reference proteome</keyword>
<dbReference type="NCBIfam" id="NF001750">
    <property type="entry name" value="PRK00476.1"/>
    <property type="match status" value="1"/>
</dbReference>
<dbReference type="InterPro" id="IPR045864">
    <property type="entry name" value="aa-tRNA-synth_II/BPL/LPL"/>
</dbReference>
<feature type="binding site" evidence="8">
    <location>
        <position position="488"/>
    </location>
    <ligand>
        <name>L-aspartate</name>
        <dbReference type="ChEBI" id="CHEBI:29991"/>
    </ligand>
</feature>
<evidence type="ECO:0000256" key="2">
    <source>
        <dbReference type="ARBA" id="ARBA00022490"/>
    </source>
</evidence>
<feature type="region of interest" description="Aspartate" evidence="8">
    <location>
        <begin position="195"/>
        <end position="198"/>
    </location>
</feature>
<comment type="similarity">
    <text evidence="1 8">Belongs to the class-II aminoacyl-tRNA synthetase family. Type 1 subfamily.</text>
</comment>
<dbReference type="InterPro" id="IPR002312">
    <property type="entry name" value="Asp/Asn-tRNA-synth_IIb"/>
</dbReference>
<dbReference type="OrthoDB" id="9802326at2"/>
<keyword evidence="6 8" id="KW-0648">Protein biosynthesis</keyword>